<dbReference type="Proteomes" id="UP000663832">
    <property type="component" value="Unassembled WGS sequence"/>
</dbReference>
<dbReference type="OrthoDB" id="10014832at2759"/>
<comment type="caution">
    <text evidence="2">The sequence shown here is derived from an EMBL/GenBank/DDBJ whole genome shotgun (WGS) entry which is preliminary data.</text>
</comment>
<evidence type="ECO:0000313" key="2">
    <source>
        <dbReference type="EMBL" id="CAF1069075.1"/>
    </source>
</evidence>
<organism evidence="2 3">
    <name type="scientific">Adineta steineri</name>
    <dbReference type="NCBI Taxonomy" id="433720"/>
    <lineage>
        <taxon>Eukaryota</taxon>
        <taxon>Metazoa</taxon>
        <taxon>Spiralia</taxon>
        <taxon>Gnathifera</taxon>
        <taxon>Rotifera</taxon>
        <taxon>Eurotatoria</taxon>
        <taxon>Bdelloidea</taxon>
        <taxon>Adinetida</taxon>
        <taxon>Adinetidae</taxon>
        <taxon>Adineta</taxon>
    </lineage>
</organism>
<accession>A0A814LQP2</accession>
<evidence type="ECO:0000313" key="1">
    <source>
        <dbReference type="EMBL" id="CAF1033221.1"/>
    </source>
</evidence>
<gene>
    <name evidence="1" type="ORF">BJG266_LOCUS17651</name>
    <name evidence="2" type="ORF">QVE165_LOCUS18586</name>
</gene>
<protein>
    <submittedName>
        <fullName evidence="2">Uncharacterized protein</fullName>
    </submittedName>
</protein>
<proteinExistence type="predicted"/>
<sequence length="203" mass="22498">MLPDLENNESKDCFLFVFSLEEIGHIQYHKAVKHIYVSAELENLNMSGPITFAPVNTFHFENTFAPLSGERVIKLYECNEGCSSCCGPKTKIALTDRRIIARHQQPNVCCAEGAHVDTSIFLRDIELIGEAGREKQNSCLIILIAILSCTWPCLCCAMCCGDQPKVLHVKGGFGDEGLIFSRTEIITAANDLSAMILPFKNLQ</sequence>
<dbReference type="AlphaFoldDB" id="A0A814LQP2"/>
<evidence type="ECO:0000313" key="3">
    <source>
        <dbReference type="Proteomes" id="UP000663832"/>
    </source>
</evidence>
<dbReference type="EMBL" id="CAJNOM010000110">
    <property type="protein sequence ID" value="CAF1069075.1"/>
    <property type="molecule type" value="Genomic_DNA"/>
</dbReference>
<keyword evidence="3" id="KW-1185">Reference proteome</keyword>
<reference evidence="2" key="1">
    <citation type="submission" date="2021-02" db="EMBL/GenBank/DDBJ databases">
        <authorList>
            <person name="Nowell W R."/>
        </authorList>
    </citation>
    <scope>NUCLEOTIDE SEQUENCE</scope>
</reference>
<name>A0A814LQP2_9BILA</name>
<dbReference type="Proteomes" id="UP000663877">
    <property type="component" value="Unassembled WGS sequence"/>
</dbReference>
<dbReference type="EMBL" id="CAJNOI010000086">
    <property type="protein sequence ID" value="CAF1033221.1"/>
    <property type="molecule type" value="Genomic_DNA"/>
</dbReference>